<evidence type="ECO:0000256" key="2">
    <source>
        <dbReference type="ARBA" id="ARBA00022723"/>
    </source>
</evidence>
<evidence type="ECO:0000256" key="1">
    <source>
        <dbReference type="ARBA" id="ARBA00004123"/>
    </source>
</evidence>
<dbReference type="CDD" id="cd12148">
    <property type="entry name" value="fungal_TF_MHR"/>
    <property type="match status" value="1"/>
</dbReference>
<dbReference type="Proteomes" id="UP001152649">
    <property type="component" value="Unassembled WGS sequence"/>
</dbReference>
<dbReference type="EMBL" id="CAJVPG010000444">
    <property type="protein sequence ID" value="CAG8421743.1"/>
    <property type="molecule type" value="Genomic_DNA"/>
</dbReference>
<dbReference type="PROSITE" id="PS50048">
    <property type="entry name" value="ZN2_CY6_FUNGAL_2"/>
    <property type="match status" value="1"/>
</dbReference>
<dbReference type="GO" id="GO:0043565">
    <property type="term" value="F:sequence-specific DNA binding"/>
    <property type="evidence" value="ECO:0007669"/>
    <property type="project" value="TreeGrafter"/>
</dbReference>
<dbReference type="InterPro" id="IPR036864">
    <property type="entry name" value="Zn2-C6_fun-type_DNA-bd_sf"/>
</dbReference>
<dbReference type="Pfam" id="PF04082">
    <property type="entry name" value="Fungal_trans"/>
    <property type="match status" value="1"/>
</dbReference>
<evidence type="ECO:0000256" key="3">
    <source>
        <dbReference type="ARBA" id="ARBA00023015"/>
    </source>
</evidence>
<name>A0A9W4JU14_9EURO</name>
<evidence type="ECO:0000256" key="7">
    <source>
        <dbReference type="SAM" id="MobiDB-lite"/>
    </source>
</evidence>
<evidence type="ECO:0000256" key="4">
    <source>
        <dbReference type="ARBA" id="ARBA00023125"/>
    </source>
</evidence>
<comment type="caution">
    <text evidence="9">The sequence shown here is derived from an EMBL/GenBank/DDBJ whole genome shotgun (WGS) entry which is preliminary data.</text>
</comment>
<protein>
    <recommendedName>
        <fullName evidence="8">Zn(2)-C6 fungal-type domain-containing protein</fullName>
    </recommendedName>
</protein>
<dbReference type="Pfam" id="PF00172">
    <property type="entry name" value="Zn_clus"/>
    <property type="match status" value="1"/>
</dbReference>
<evidence type="ECO:0000313" key="10">
    <source>
        <dbReference type="Proteomes" id="UP001152649"/>
    </source>
</evidence>
<keyword evidence="4" id="KW-0238">DNA-binding</keyword>
<dbReference type="AlphaFoldDB" id="A0A9W4JU14"/>
<dbReference type="GO" id="GO:0008270">
    <property type="term" value="F:zinc ion binding"/>
    <property type="evidence" value="ECO:0007669"/>
    <property type="project" value="InterPro"/>
</dbReference>
<dbReference type="PROSITE" id="PS00463">
    <property type="entry name" value="ZN2_CY6_FUNGAL_1"/>
    <property type="match status" value="1"/>
</dbReference>
<comment type="subcellular location">
    <subcellularLocation>
        <location evidence="1">Nucleus</location>
    </subcellularLocation>
</comment>
<keyword evidence="2" id="KW-0479">Metal-binding</keyword>
<dbReference type="CDD" id="cd00067">
    <property type="entry name" value="GAL4"/>
    <property type="match status" value="1"/>
</dbReference>
<dbReference type="SUPFAM" id="SSF57701">
    <property type="entry name" value="Zn2/Cys6 DNA-binding domain"/>
    <property type="match status" value="1"/>
</dbReference>
<dbReference type="Gene3D" id="4.10.240.10">
    <property type="entry name" value="Zn(2)-C6 fungal-type DNA-binding domain"/>
    <property type="match status" value="1"/>
</dbReference>
<feature type="domain" description="Zn(2)-C6 fungal-type" evidence="8">
    <location>
        <begin position="13"/>
        <end position="44"/>
    </location>
</feature>
<organism evidence="9 10">
    <name type="scientific">Penicillium salamii</name>
    <dbReference type="NCBI Taxonomy" id="1612424"/>
    <lineage>
        <taxon>Eukaryota</taxon>
        <taxon>Fungi</taxon>
        <taxon>Dikarya</taxon>
        <taxon>Ascomycota</taxon>
        <taxon>Pezizomycotina</taxon>
        <taxon>Eurotiomycetes</taxon>
        <taxon>Eurotiomycetidae</taxon>
        <taxon>Eurotiales</taxon>
        <taxon>Aspergillaceae</taxon>
        <taxon>Penicillium</taxon>
    </lineage>
</organism>
<evidence type="ECO:0000259" key="8">
    <source>
        <dbReference type="PROSITE" id="PS50048"/>
    </source>
</evidence>
<dbReference type="InterPro" id="IPR007219">
    <property type="entry name" value="XnlR_reg_dom"/>
</dbReference>
<evidence type="ECO:0000256" key="6">
    <source>
        <dbReference type="ARBA" id="ARBA00023242"/>
    </source>
</evidence>
<dbReference type="GO" id="GO:0000981">
    <property type="term" value="F:DNA-binding transcription factor activity, RNA polymerase II-specific"/>
    <property type="evidence" value="ECO:0007669"/>
    <property type="project" value="InterPro"/>
</dbReference>
<gene>
    <name evidence="9" type="ORF">PSALAMII_LOCUS9952</name>
</gene>
<keyword evidence="6" id="KW-0539">Nucleus</keyword>
<keyword evidence="10" id="KW-1185">Reference proteome</keyword>
<dbReference type="InterPro" id="IPR001138">
    <property type="entry name" value="Zn2Cys6_DnaBD"/>
</dbReference>
<evidence type="ECO:0000256" key="5">
    <source>
        <dbReference type="ARBA" id="ARBA00023163"/>
    </source>
</evidence>
<feature type="region of interest" description="Disordered" evidence="7">
    <location>
        <begin position="68"/>
        <end position="98"/>
    </location>
</feature>
<keyword evidence="3" id="KW-0805">Transcription regulation</keyword>
<reference evidence="9" key="1">
    <citation type="submission" date="2021-07" db="EMBL/GenBank/DDBJ databases">
        <authorList>
            <person name="Branca A.L. A."/>
        </authorList>
    </citation>
    <scope>NUCLEOTIDE SEQUENCE</scope>
</reference>
<dbReference type="SMART" id="SM00066">
    <property type="entry name" value="GAL4"/>
    <property type="match status" value="1"/>
</dbReference>
<evidence type="ECO:0000313" key="9">
    <source>
        <dbReference type="EMBL" id="CAG8421743.1"/>
    </source>
</evidence>
<sequence>MFRASRPKKRAIACHRCHSQKIKCSGEKPCSKCRAAGYGNQCNYATRDRKIRVDESYLEQLLRDSEELHERRHRSKQDLPLQQGPDTDDDATGNDEPKIQGSLYGDKPWFQVHDASILPLYISEATCAAFATRLCQCLSKNNTPTLYLPKTRYTDESTLSSLQDIDTPWPTLVSARLMVNTALNHVIPCFHLALKKDSLDMLQGVYQRGDFDNPSIKCKYFVLFALAEAAQAPRATSNQSPVPGSAYFSRALSLINIIPERPSMIHIESLLLIAYFCQFLNRFHSAYIYIGSALRLGLSIGLNHNVPETQDLHPIAREHRIRIWWTIYTFERFWGAKSGFPMQIHDEDVHVDQPSISASKAYPDQFADGAYQVAGIELSRITGDTSAEIYCRKISTEKFLSREQRLLTQLKQWLQSLPPHLRLNPDGTSPKHTIHMHLQFNFCVILTIRPVLLHVLTLQMKDQYNQPASPISPVLVTLSETCIHAARHSLALCVNEWTGGSFAKYGYTFPAYLCSAALVLMLSSLLEVGDPSDLASAETAMEILKNLSLSDRLASRDLYEQIRRVHECLLNSPFPPPSLATENLNVQTLNPPSVDQGTATGLLQLSGHPQYPVVPSEDLSHLILDSNVPYLTTEMALHQQNMQDFLERPDVNFGLLDPVGMFNDFDLAISMSTQSPPY</sequence>
<dbReference type="GO" id="GO:0005634">
    <property type="term" value="C:nucleus"/>
    <property type="evidence" value="ECO:0007669"/>
    <property type="project" value="UniProtKB-SubCell"/>
</dbReference>
<dbReference type="OrthoDB" id="14911at2759"/>
<dbReference type="PANTHER" id="PTHR47540:SF6">
    <property type="entry name" value="ZN(II)2CYS6 TRANSCRIPTION FACTOR (EUROFUNG)"/>
    <property type="match status" value="1"/>
</dbReference>
<dbReference type="PANTHER" id="PTHR47540">
    <property type="entry name" value="THIAMINE REPRESSIBLE GENES REGULATORY PROTEIN THI5"/>
    <property type="match status" value="1"/>
</dbReference>
<keyword evidence="5" id="KW-0804">Transcription</keyword>
<accession>A0A9W4JU14</accession>
<dbReference type="GO" id="GO:0045944">
    <property type="term" value="P:positive regulation of transcription by RNA polymerase II"/>
    <property type="evidence" value="ECO:0007669"/>
    <property type="project" value="TreeGrafter"/>
</dbReference>
<dbReference type="SMART" id="SM00906">
    <property type="entry name" value="Fungal_trans"/>
    <property type="match status" value="1"/>
</dbReference>
<proteinExistence type="predicted"/>
<dbReference type="GO" id="GO:0006351">
    <property type="term" value="P:DNA-templated transcription"/>
    <property type="evidence" value="ECO:0007669"/>
    <property type="project" value="InterPro"/>
</dbReference>
<dbReference type="InterPro" id="IPR051711">
    <property type="entry name" value="Stress_Response_Reg"/>
</dbReference>